<reference evidence="1 2" key="1">
    <citation type="submission" date="2024-02" db="EMBL/GenBank/DDBJ databases">
        <authorList>
            <person name="Chen Y."/>
            <person name="Shah S."/>
            <person name="Dougan E. K."/>
            <person name="Thang M."/>
            <person name="Chan C."/>
        </authorList>
    </citation>
    <scope>NUCLEOTIDE SEQUENCE [LARGE SCALE GENOMIC DNA]</scope>
</reference>
<dbReference type="EMBL" id="CAXAMN010023017">
    <property type="protein sequence ID" value="CAK9074437.1"/>
    <property type="molecule type" value="Genomic_DNA"/>
</dbReference>
<sequence length="1107" mass="123058">MSEHMSMSDAPEALSLLPEETIAGSKYSVEQEWQLGPVVTSETTEKTCHALKDLVGKVLAKFGGPEAYLRARLSDQKSKQDWLNWLGEIQPESTRNFSTSVDLPPSDLNCLQEGETLYLPLGAFSISTHSTMRGPAENDVVRLLIDEILTDGFVTSGEPLLVTQSADLLSEIQDPLKATWHSKGLASLQPMTIGYFKGRTRVFCLLTLLSLIRDNFSRGLSEVHPKLHQTIQVIFAQRVKLPSKKEELLGNFKLSVRGSIRKGPNVMTWITSVLQLENYDSTLDVAQFVRDHNSQASGAGRLVGAKAQAVKNILGQVPKDVQRLLSDFTREVGYEAAPWADDCLGSKRWLPGHMFKSSGGGNAASQARGKVTAESLELFVLAVIQQSRMYSKGGISKVKLDRVNWDRMAEEAALVSALATEVQNVLPIERDTLWASWQQRYIDGDQAVLVEVQSCIMNNKSGNLRDISTLNQLLQQHAASCPVPAAATVSMQQLERDSFDLVMRQLQYDLQVLRVTRQKRASWAANVYHVKLSHTMARHGESVKAATWFMSNYVKLVVSEKSDEMLREFQMHRQQVIQRLRLDQDSCANFVFVNWLAPRTLKNMVQTSQTQFASHCILSSEKNFGAALMPIFTYKRGQLWMLESATIRSLAMTGLNVDSSWHLSFSKKADLRDGRPCNYPGRLLLHPTSKDKTWINTALVKNGRTADAEMPHSRDMLTVEDISDDALPATVDDDQSTVQGAQKYQQVCDSVGIDCNVDTLTLQYGANAAAKILDSVLDGLSLDSSGALFVIDANAGVGNLFDAFVQKRATVNFNMHYVAVVSDQIQCDWFHETKVQWLAAEHQKNSITIPGHQPASSECPADLLEKEPELPKLNLMKSRKDLYPEIPDTLVRTWAHTEFAEDIQKLQDQIHEEFGEDAKLMEEKLLECPMLNKAGQLQILIKTGNRPYLVNKSDASQSLPAGTVIAAFGKGRFKRVMPNAPAEGDDARKEIKYHLERPEQLLLHNGTLCALSEVVEAKRKSGQPGTKLAYHEMVDDPQPSQPGSFTLKQTHDVRFVPQPAAEVKTETEGGHCTDIIFSVKWAAVGLSPIRPLTKDLELPAGRVVALF</sequence>
<dbReference type="Proteomes" id="UP001642484">
    <property type="component" value="Unassembled WGS sequence"/>
</dbReference>
<name>A0ABP0PFZ2_9DINO</name>
<protein>
    <submittedName>
        <fullName evidence="1">Uncharacterized protein</fullName>
    </submittedName>
</protein>
<accession>A0ABP0PFZ2</accession>
<evidence type="ECO:0000313" key="1">
    <source>
        <dbReference type="EMBL" id="CAK9074437.1"/>
    </source>
</evidence>
<comment type="caution">
    <text evidence="1">The sequence shown here is derived from an EMBL/GenBank/DDBJ whole genome shotgun (WGS) entry which is preliminary data.</text>
</comment>
<evidence type="ECO:0000313" key="2">
    <source>
        <dbReference type="Proteomes" id="UP001642484"/>
    </source>
</evidence>
<gene>
    <name evidence="1" type="ORF">CCMP2556_LOCUS36675</name>
</gene>
<keyword evidence="2" id="KW-1185">Reference proteome</keyword>
<proteinExistence type="predicted"/>
<organism evidence="1 2">
    <name type="scientific">Durusdinium trenchii</name>
    <dbReference type="NCBI Taxonomy" id="1381693"/>
    <lineage>
        <taxon>Eukaryota</taxon>
        <taxon>Sar</taxon>
        <taxon>Alveolata</taxon>
        <taxon>Dinophyceae</taxon>
        <taxon>Suessiales</taxon>
        <taxon>Symbiodiniaceae</taxon>
        <taxon>Durusdinium</taxon>
    </lineage>
</organism>